<evidence type="ECO:0000313" key="3">
    <source>
        <dbReference type="Proteomes" id="UP000501063"/>
    </source>
</evidence>
<feature type="chain" id="PRO_5026179326" evidence="1">
    <location>
        <begin position="37"/>
        <end position="564"/>
    </location>
</feature>
<dbReference type="InterPro" id="IPR010727">
    <property type="entry name" value="DUF1302"/>
</dbReference>
<dbReference type="AlphaFoldDB" id="A0A6G6ISQ3"/>
<dbReference type="EMBL" id="CP049140">
    <property type="protein sequence ID" value="QIE85997.1"/>
    <property type="molecule type" value="Genomic_DNA"/>
</dbReference>
<dbReference type="Pfam" id="PF06980">
    <property type="entry name" value="DUF1302"/>
    <property type="match status" value="1"/>
</dbReference>
<accession>A0A6G6ISQ3</accession>
<dbReference type="Proteomes" id="UP000501063">
    <property type="component" value="Chromosome"/>
</dbReference>
<sequence>MQSVKFRRTTSRFALRDIQGSGLALVASLAATSASAAAIDVGNPDFAIRWDNTVKYNYAYRVEGQDKRILNSPNYDDGSRNFDKGTVSNRVDILSELDFVYRRSSGFRVSAAAWYDDAYRRLDNDSVASSNHLNDGGTQALGLSGTTKRFHKGPSGEILDAFVFSRFDMGGMPLSLRAGRHTVFWGEALLTPFHGVGYGQAPLDLRKSASVPGTEAKELFLPRNAISAQLQANPELSLAAQYFLDWKPFRIPESGSFLGNFDMLLDGGESLILGPGASLLHGRDVTPDKRGDYGLSARWSPAWLDGTLGVYYRKTADIQPQLHIAPLDGQYYLVYPGDVEVLGVSLAKNIAGISIGAELSHRWDMPLESEPVVILPAPFAAVTPGAISALPSSGKTGGALGNTWHGVVNLLGTVGKTPVFDAASWITELQWSRWDKVTQGEAVFKGRKGYEGVDKVSKDFVGLGISFTPTWYQVFPGVDLTMPLFYSVGVSGNSAVSTGGSKDGGSYSVGVGADVYQKYQFDLRYVDFTGPLRTDANGVITSYGGPQALTRDRGFVSLTFKTSF</sequence>
<keyword evidence="1" id="KW-0732">Signal</keyword>
<protein>
    <submittedName>
        <fullName evidence="2">DUF1302 domain-containing protein</fullName>
    </submittedName>
</protein>
<reference evidence="2 3" key="1">
    <citation type="submission" date="2020-02" db="EMBL/GenBank/DDBJ databases">
        <title>Integrative conjugative elements (ICEs) and plasmids drive adaptation of Pseudomonas nitroreducens strain HBP1 to wastewater environment.</title>
        <authorList>
            <person name="Sentchilo V."/>
            <person name="Carraro N."/>
            <person name="Bertelli C."/>
            <person name="van der Meer J.R."/>
        </authorList>
    </citation>
    <scope>NUCLEOTIDE SEQUENCE [LARGE SCALE GENOMIC DNA]</scope>
    <source>
        <strain evidence="2 3">HBP1</strain>
    </source>
</reference>
<name>A0A6G6ISQ3_PSENT</name>
<dbReference type="KEGG" id="pnt:G5B91_06845"/>
<proteinExistence type="predicted"/>
<organism evidence="2 3">
    <name type="scientific">Pseudomonas nitroreducens</name>
    <dbReference type="NCBI Taxonomy" id="46680"/>
    <lineage>
        <taxon>Bacteria</taxon>
        <taxon>Pseudomonadati</taxon>
        <taxon>Pseudomonadota</taxon>
        <taxon>Gammaproteobacteria</taxon>
        <taxon>Pseudomonadales</taxon>
        <taxon>Pseudomonadaceae</taxon>
        <taxon>Pseudomonas</taxon>
    </lineage>
</organism>
<evidence type="ECO:0000313" key="2">
    <source>
        <dbReference type="EMBL" id="QIE85997.1"/>
    </source>
</evidence>
<gene>
    <name evidence="2" type="ORF">G5B91_06845</name>
</gene>
<feature type="signal peptide" evidence="1">
    <location>
        <begin position="1"/>
        <end position="36"/>
    </location>
</feature>
<evidence type="ECO:0000256" key="1">
    <source>
        <dbReference type="SAM" id="SignalP"/>
    </source>
</evidence>